<organism evidence="1">
    <name type="scientific">Candidatus Kentrum sp. LPFa</name>
    <dbReference type="NCBI Taxonomy" id="2126335"/>
    <lineage>
        <taxon>Bacteria</taxon>
        <taxon>Pseudomonadati</taxon>
        <taxon>Pseudomonadota</taxon>
        <taxon>Gammaproteobacteria</taxon>
        <taxon>Candidatus Kentrum</taxon>
    </lineage>
</organism>
<dbReference type="AlphaFoldDB" id="A0A450WGD4"/>
<proteinExistence type="predicted"/>
<protein>
    <submittedName>
        <fullName evidence="1">Uncharacterized protein</fullName>
    </submittedName>
</protein>
<dbReference type="EMBL" id="CAADFK010000089">
    <property type="protein sequence ID" value="VFK16110.1"/>
    <property type="molecule type" value="Genomic_DNA"/>
</dbReference>
<gene>
    <name evidence="1" type="ORF">BECKLPF1236B_GA0070989_108910</name>
</gene>
<evidence type="ECO:0000313" key="1">
    <source>
        <dbReference type="EMBL" id="VFK16110.1"/>
    </source>
</evidence>
<accession>A0A450WGD4</accession>
<sequence length="58" mass="6794">MLALRAHSAFEGICHRRYGIGIVARQEWQKDKKRPCNIEKELRRKEKALAEAATLLWC</sequence>
<name>A0A450WGD4_9GAMM</name>
<reference evidence="1" key="1">
    <citation type="submission" date="2019-02" db="EMBL/GenBank/DDBJ databases">
        <authorList>
            <person name="Gruber-Vodicka R. H."/>
            <person name="Seah K. B. B."/>
        </authorList>
    </citation>
    <scope>NUCLEOTIDE SEQUENCE</scope>
    <source>
        <strain evidence="1">BECK_S313</strain>
    </source>
</reference>